<dbReference type="InterPro" id="IPR037069">
    <property type="entry name" value="AcylCoA_DH/ox_N_sf"/>
</dbReference>
<dbReference type="InterPro" id="IPR013786">
    <property type="entry name" value="AcylCoA_DH/ox_N"/>
</dbReference>
<dbReference type="InterPro" id="IPR050741">
    <property type="entry name" value="Acyl-CoA_dehydrogenase"/>
</dbReference>
<protein>
    <submittedName>
        <fullName evidence="10">Acyl-CoA dehydrogenase</fullName>
    </submittedName>
</protein>
<dbReference type="OrthoDB" id="9770681at2"/>
<name>A0A2S9H4V9_9BURK</name>
<dbReference type="Pfam" id="PF02771">
    <property type="entry name" value="Acyl-CoA_dh_N"/>
    <property type="match status" value="1"/>
</dbReference>
<keyword evidence="4" id="KW-0285">Flavoprotein</keyword>
<evidence type="ECO:0000256" key="2">
    <source>
        <dbReference type="ARBA" id="ARBA00009347"/>
    </source>
</evidence>
<dbReference type="GO" id="GO:0033539">
    <property type="term" value="P:fatty acid beta-oxidation using acyl-CoA dehydrogenase"/>
    <property type="evidence" value="ECO:0007669"/>
    <property type="project" value="TreeGrafter"/>
</dbReference>
<dbReference type="Pfam" id="PF02770">
    <property type="entry name" value="Acyl-CoA_dh_M"/>
    <property type="match status" value="1"/>
</dbReference>
<evidence type="ECO:0000259" key="7">
    <source>
        <dbReference type="Pfam" id="PF00441"/>
    </source>
</evidence>
<keyword evidence="5" id="KW-0274">FAD</keyword>
<sequence length="416" mass="45104">MNFAFSSTAQSYINRLQDFMAEHVIPAEAVYFSQLKRGERPWVVPPVMADLKARAKQAGLWNLFLAADEHNKVHGAGLTGLIGLSNADYAPLAEIMGRSFIAPEVFNCNAPDTGNMEVLVKYGSAEQQQRWLQPLLSGEIRSAFCMTEPDVASSDATNMQATAIVEGDEVVLNGVKWWSTGIGHPDCRVVIFMGLSDLNPKAPKHLRHSMVLVPMDTPGVKIERMLSVFGDQDEPYGHGEVSFTNVRLPVSSIIAGAGRGFEIAQGRLGPGRIHHCMRVIGAAERALELMCKRAVRRVAFGQPLADLGGNSDIIANARIAIEQARLLTLKAAWMIDTVGVKAAMSEIAQIKVVAPNVAQMVIDQAIQIFGAAGVGADTPLAAMYANARILRLADGPDEVHRSMIAKLELKPYRNSL</sequence>
<dbReference type="SUPFAM" id="SSF56645">
    <property type="entry name" value="Acyl-CoA dehydrogenase NM domain-like"/>
    <property type="match status" value="1"/>
</dbReference>
<comment type="subunit">
    <text evidence="3">Homodimer.</text>
</comment>
<dbReference type="Gene3D" id="1.20.140.10">
    <property type="entry name" value="Butyryl-CoA Dehydrogenase, subunit A, domain 3"/>
    <property type="match status" value="1"/>
</dbReference>
<dbReference type="Gene3D" id="1.10.540.10">
    <property type="entry name" value="Acyl-CoA dehydrogenase/oxidase, N-terminal domain"/>
    <property type="match status" value="1"/>
</dbReference>
<evidence type="ECO:0000256" key="6">
    <source>
        <dbReference type="ARBA" id="ARBA00023002"/>
    </source>
</evidence>
<feature type="domain" description="Acyl-CoA dehydrogenase/oxidase C-terminal" evidence="7">
    <location>
        <begin position="258"/>
        <end position="406"/>
    </location>
</feature>
<proteinExistence type="inferred from homology"/>
<dbReference type="FunFam" id="2.40.110.10:FF:000002">
    <property type="entry name" value="Acyl-CoA dehydrogenase fadE12"/>
    <property type="match status" value="1"/>
</dbReference>
<dbReference type="AlphaFoldDB" id="A0A2S9H4V9"/>
<dbReference type="SUPFAM" id="SSF47203">
    <property type="entry name" value="Acyl-CoA dehydrogenase C-terminal domain-like"/>
    <property type="match status" value="1"/>
</dbReference>
<evidence type="ECO:0000313" key="11">
    <source>
        <dbReference type="Proteomes" id="UP000237839"/>
    </source>
</evidence>
<comment type="similarity">
    <text evidence="2">Belongs to the acyl-CoA dehydrogenase family.</text>
</comment>
<dbReference type="EMBL" id="PUGF01000001">
    <property type="protein sequence ID" value="PRC95025.1"/>
    <property type="molecule type" value="Genomic_DNA"/>
</dbReference>
<reference evidence="10 11" key="1">
    <citation type="submission" date="2018-02" db="EMBL/GenBank/DDBJ databases">
        <title>Solimicrobium silvestre gen. nov., sp. nov., isolated from alpine forest soil.</title>
        <authorList>
            <person name="Margesin R."/>
            <person name="Albuquerque L."/>
            <person name="Zhang D.-C."/>
            <person name="Froufe H.J.C."/>
            <person name="Severino R."/>
            <person name="Roxo I."/>
            <person name="Egas C."/>
            <person name="Da Costa M.S."/>
        </authorList>
    </citation>
    <scope>NUCLEOTIDE SEQUENCE [LARGE SCALE GENOMIC DNA]</scope>
    <source>
        <strain evidence="10 11">S20-91</strain>
    </source>
</reference>
<dbReference type="GO" id="GO:0005737">
    <property type="term" value="C:cytoplasm"/>
    <property type="evidence" value="ECO:0007669"/>
    <property type="project" value="TreeGrafter"/>
</dbReference>
<dbReference type="Proteomes" id="UP000237839">
    <property type="component" value="Unassembled WGS sequence"/>
</dbReference>
<dbReference type="InterPro" id="IPR006091">
    <property type="entry name" value="Acyl-CoA_Oxase/DH_mid-dom"/>
</dbReference>
<dbReference type="Pfam" id="PF00441">
    <property type="entry name" value="Acyl-CoA_dh_1"/>
    <property type="match status" value="1"/>
</dbReference>
<dbReference type="PANTHER" id="PTHR48083">
    <property type="entry name" value="MEDIUM-CHAIN SPECIFIC ACYL-COA DEHYDROGENASE, MITOCHONDRIAL-RELATED"/>
    <property type="match status" value="1"/>
</dbReference>
<dbReference type="Gene3D" id="2.40.110.10">
    <property type="entry name" value="Butyryl-CoA Dehydrogenase, subunit A, domain 2"/>
    <property type="match status" value="1"/>
</dbReference>
<organism evidence="10 11">
    <name type="scientific">Solimicrobium silvestre</name>
    <dbReference type="NCBI Taxonomy" id="2099400"/>
    <lineage>
        <taxon>Bacteria</taxon>
        <taxon>Pseudomonadati</taxon>
        <taxon>Pseudomonadota</taxon>
        <taxon>Betaproteobacteria</taxon>
        <taxon>Burkholderiales</taxon>
        <taxon>Oxalobacteraceae</taxon>
        <taxon>Solimicrobium</taxon>
    </lineage>
</organism>
<dbReference type="PANTHER" id="PTHR48083:SF13">
    <property type="entry name" value="ACYL-COA DEHYDROGENASE FAMILY MEMBER 11"/>
    <property type="match status" value="1"/>
</dbReference>
<evidence type="ECO:0000256" key="3">
    <source>
        <dbReference type="ARBA" id="ARBA00011738"/>
    </source>
</evidence>
<dbReference type="InterPro" id="IPR046373">
    <property type="entry name" value="Acyl-CoA_Oxase/DH_mid-dom_sf"/>
</dbReference>
<comment type="cofactor">
    <cofactor evidence="1">
        <name>FAD</name>
        <dbReference type="ChEBI" id="CHEBI:57692"/>
    </cofactor>
</comment>
<feature type="domain" description="Acyl-CoA oxidase/dehydrogenase middle" evidence="8">
    <location>
        <begin position="143"/>
        <end position="246"/>
    </location>
</feature>
<dbReference type="GO" id="GO:0050660">
    <property type="term" value="F:flavin adenine dinucleotide binding"/>
    <property type="evidence" value="ECO:0007669"/>
    <property type="project" value="InterPro"/>
</dbReference>
<evidence type="ECO:0000259" key="8">
    <source>
        <dbReference type="Pfam" id="PF02770"/>
    </source>
</evidence>
<gene>
    <name evidence="10" type="ORF">S2091_0220</name>
</gene>
<keyword evidence="11" id="KW-1185">Reference proteome</keyword>
<evidence type="ECO:0000256" key="5">
    <source>
        <dbReference type="ARBA" id="ARBA00022827"/>
    </source>
</evidence>
<evidence type="ECO:0000256" key="4">
    <source>
        <dbReference type="ARBA" id="ARBA00022630"/>
    </source>
</evidence>
<accession>A0A2S9H4V9</accession>
<evidence type="ECO:0000259" key="9">
    <source>
        <dbReference type="Pfam" id="PF02771"/>
    </source>
</evidence>
<dbReference type="InterPro" id="IPR009100">
    <property type="entry name" value="AcylCoA_DH/oxidase_NM_dom_sf"/>
</dbReference>
<dbReference type="InterPro" id="IPR036250">
    <property type="entry name" value="AcylCo_DH-like_C"/>
</dbReference>
<evidence type="ECO:0000313" key="10">
    <source>
        <dbReference type="EMBL" id="PRC95025.1"/>
    </source>
</evidence>
<dbReference type="InterPro" id="IPR009075">
    <property type="entry name" value="AcylCo_DH/oxidase_C"/>
</dbReference>
<dbReference type="GO" id="GO:0003995">
    <property type="term" value="F:acyl-CoA dehydrogenase activity"/>
    <property type="evidence" value="ECO:0007669"/>
    <property type="project" value="TreeGrafter"/>
</dbReference>
<keyword evidence="6" id="KW-0560">Oxidoreductase</keyword>
<feature type="domain" description="Acyl-CoA dehydrogenase/oxidase N-terminal" evidence="9">
    <location>
        <begin position="80"/>
        <end position="139"/>
    </location>
</feature>
<evidence type="ECO:0000256" key="1">
    <source>
        <dbReference type="ARBA" id="ARBA00001974"/>
    </source>
</evidence>
<comment type="caution">
    <text evidence="10">The sequence shown here is derived from an EMBL/GenBank/DDBJ whole genome shotgun (WGS) entry which is preliminary data.</text>
</comment>
<dbReference type="RefSeq" id="WP_105529933.1">
    <property type="nucleotide sequence ID" value="NZ_PUGF01000001.1"/>
</dbReference>